<dbReference type="AlphaFoldDB" id="Q13ZN4"/>
<sequence>MHSGSRAALESGTLHCQTPFDDCAATGRRAALPSDDLHLTPADGKYLYGHTHRRAGGQGNIGTCDGADAVA</sequence>
<dbReference type="EMBL" id="CP000270">
    <property type="protein sequence ID" value="ABE30455.1"/>
    <property type="molecule type" value="Genomic_DNA"/>
</dbReference>
<organism evidence="1 2">
    <name type="scientific">Paraburkholderia xenovorans (strain LB400)</name>
    <dbReference type="NCBI Taxonomy" id="266265"/>
    <lineage>
        <taxon>Bacteria</taxon>
        <taxon>Pseudomonadati</taxon>
        <taxon>Pseudomonadota</taxon>
        <taxon>Betaproteobacteria</taxon>
        <taxon>Burkholderiales</taxon>
        <taxon>Burkholderiaceae</taxon>
        <taxon>Paraburkholderia</taxon>
    </lineage>
</organism>
<protein>
    <submittedName>
        <fullName evidence="1">Uncharacterized protein</fullName>
    </submittedName>
</protein>
<proteinExistence type="predicted"/>
<gene>
    <name evidence="1" type="ORF">Bxe_A4550</name>
</gene>
<evidence type="ECO:0000313" key="1">
    <source>
        <dbReference type="EMBL" id="ABE30455.1"/>
    </source>
</evidence>
<dbReference type="Proteomes" id="UP000001817">
    <property type="component" value="Chromosome 1"/>
</dbReference>
<dbReference type="KEGG" id="bxe:Bxe_A4550"/>
<reference evidence="1 2" key="1">
    <citation type="journal article" date="2006" name="Proc. Natl. Acad. Sci. U.S.A.">
        <title>Burkholderia xenovorans LB400 harbors a multi-replicon, 9.73-Mbp genome shaped for versatility.</title>
        <authorList>
            <person name="Chain P.S."/>
            <person name="Denef V.J."/>
            <person name="Konstantinidis K.T."/>
            <person name="Vergez L.M."/>
            <person name="Agullo L."/>
            <person name="Reyes V.L."/>
            <person name="Hauser L."/>
            <person name="Cordova M."/>
            <person name="Gomez L."/>
            <person name="Gonzalez M."/>
            <person name="Land M."/>
            <person name="Lao V."/>
            <person name="Larimer F."/>
            <person name="LiPuma J.J."/>
            <person name="Mahenthiralingam E."/>
            <person name="Malfatti S.A."/>
            <person name="Marx C.J."/>
            <person name="Parnell J.J."/>
            <person name="Ramette A."/>
            <person name="Richardson P."/>
            <person name="Seeger M."/>
            <person name="Smith D."/>
            <person name="Spilker T."/>
            <person name="Sul W.J."/>
            <person name="Tsoi T.V."/>
            <person name="Ulrich L.E."/>
            <person name="Zhulin I.B."/>
            <person name="Tiedje J.M."/>
        </authorList>
    </citation>
    <scope>NUCLEOTIDE SEQUENCE [LARGE SCALE GENOMIC DNA]</scope>
    <source>
        <strain evidence="1 2">LB400</strain>
    </source>
</reference>
<dbReference type="STRING" id="266265.Bxe_A4550"/>
<evidence type="ECO:0000313" key="2">
    <source>
        <dbReference type="Proteomes" id="UP000001817"/>
    </source>
</evidence>
<name>Q13ZN4_PARXL</name>
<keyword evidence="2" id="KW-1185">Reference proteome</keyword>
<accession>Q13ZN4</accession>